<dbReference type="RefSeq" id="WP_183085779.1">
    <property type="nucleotide sequence ID" value="NZ_FXAC01000001.1"/>
</dbReference>
<proteinExistence type="predicted"/>
<sequence>MRAKSSVKSVLSVAELGTLNQLMRGAGTVEPFERELVSRVFVGARAWLQEQEEGAELSRDQRKRWNAAVRYVNRYVSRGGVTMSWRVLRSLGNSTDLLANHHVLKTAMVAASAHGPVTAAEESRMATALIAPPRPAARLTTSAA</sequence>
<gene>
    <name evidence="1" type="ORF">SAMN06296028_101167</name>
</gene>
<name>A0A1X7C3C1_9MICC</name>
<keyword evidence="2" id="KW-1185">Reference proteome</keyword>
<dbReference type="EMBL" id="FXAC01000001">
    <property type="protein sequence ID" value="SME89283.1"/>
    <property type="molecule type" value="Genomic_DNA"/>
</dbReference>
<organism evidence="1 2">
    <name type="scientific">Kocuria marina subsp. indica</name>
    <dbReference type="NCBI Taxonomy" id="1049583"/>
    <lineage>
        <taxon>Bacteria</taxon>
        <taxon>Bacillati</taxon>
        <taxon>Actinomycetota</taxon>
        <taxon>Actinomycetes</taxon>
        <taxon>Micrococcales</taxon>
        <taxon>Micrococcaceae</taxon>
        <taxon>Kocuria</taxon>
    </lineage>
</organism>
<accession>A0A1X7C3C1</accession>
<dbReference type="AlphaFoldDB" id="A0A1X7C3C1"/>
<protein>
    <submittedName>
        <fullName evidence="1">Uncharacterized protein</fullName>
    </submittedName>
</protein>
<evidence type="ECO:0000313" key="1">
    <source>
        <dbReference type="EMBL" id="SME89283.1"/>
    </source>
</evidence>
<dbReference type="Proteomes" id="UP000192929">
    <property type="component" value="Unassembled WGS sequence"/>
</dbReference>
<evidence type="ECO:0000313" key="2">
    <source>
        <dbReference type="Proteomes" id="UP000192929"/>
    </source>
</evidence>
<reference evidence="2" key="1">
    <citation type="submission" date="2017-04" db="EMBL/GenBank/DDBJ databases">
        <authorList>
            <person name="Varghese N."/>
            <person name="Submissions S."/>
        </authorList>
    </citation>
    <scope>NUCLEOTIDE SEQUENCE [LARGE SCALE GENOMIC DNA]</scope>
    <source>
        <strain evidence="2">NIO-1021</strain>
    </source>
</reference>